<comment type="caution">
    <text evidence="1">The sequence shown here is derived from an EMBL/GenBank/DDBJ whole genome shotgun (WGS) entry which is preliminary data.</text>
</comment>
<dbReference type="EMBL" id="ADNV01000326">
    <property type="protein sequence ID" value="EFG75601.1"/>
    <property type="molecule type" value="Genomic_DNA"/>
</dbReference>
<keyword evidence="2" id="KW-1185">Reference proteome</keyword>
<accession>D5PEA6</accession>
<protein>
    <submittedName>
        <fullName evidence="1">Uncharacterized protein</fullName>
    </submittedName>
</protein>
<dbReference type="Proteomes" id="UP000003653">
    <property type="component" value="Unassembled WGS sequence"/>
</dbReference>
<organism evidence="1 2">
    <name type="scientific">Mycobacterium parascrofulaceum ATCC BAA-614</name>
    <dbReference type="NCBI Taxonomy" id="525368"/>
    <lineage>
        <taxon>Bacteria</taxon>
        <taxon>Bacillati</taxon>
        <taxon>Actinomycetota</taxon>
        <taxon>Actinomycetes</taxon>
        <taxon>Mycobacteriales</taxon>
        <taxon>Mycobacteriaceae</taxon>
        <taxon>Mycobacterium</taxon>
        <taxon>Mycobacterium simiae complex</taxon>
    </lineage>
</organism>
<dbReference type="HOGENOM" id="CLU_3218892_0_0_11"/>
<evidence type="ECO:0000313" key="2">
    <source>
        <dbReference type="Proteomes" id="UP000003653"/>
    </source>
</evidence>
<name>D5PEA6_9MYCO</name>
<evidence type="ECO:0000313" key="1">
    <source>
        <dbReference type="EMBL" id="EFG75601.1"/>
    </source>
</evidence>
<dbReference type="AlphaFoldDB" id="D5PEA6"/>
<reference evidence="1 2" key="1">
    <citation type="submission" date="2010-04" db="EMBL/GenBank/DDBJ databases">
        <authorList>
            <person name="Muzny D."/>
            <person name="Qin X."/>
            <person name="Deng J."/>
            <person name="Jiang H."/>
            <person name="Liu Y."/>
            <person name="Qu J."/>
            <person name="Song X.-Z."/>
            <person name="Zhang L."/>
            <person name="Thornton R."/>
            <person name="Coyle M."/>
            <person name="Francisco L."/>
            <person name="Jackson L."/>
            <person name="Javaid M."/>
            <person name="Korchina V."/>
            <person name="Kovar C."/>
            <person name="Mata R."/>
            <person name="Mathew T."/>
            <person name="Ngo R."/>
            <person name="Nguyen L."/>
            <person name="Nguyen N."/>
            <person name="Okwuonu G."/>
            <person name="Ongeri F."/>
            <person name="Pham C."/>
            <person name="Simmons D."/>
            <person name="Wilczek-Boney K."/>
            <person name="Hale W."/>
            <person name="Jakkamsetti A."/>
            <person name="Pham P."/>
            <person name="Ruth R."/>
            <person name="San Lucas F."/>
            <person name="Warren J."/>
            <person name="Zhang J."/>
            <person name="Zhao Z."/>
            <person name="Zhou C."/>
            <person name="Zhu D."/>
            <person name="Lee S."/>
            <person name="Bess C."/>
            <person name="Blankenburg K."/>
            <person name="Forbes L."/>
            <person name="Fu Q."/>
            <person name="Gubbala S."/>
            <person name="Hirani K."/>
            <person name="Jayaseelan J.C."/>
            <person name="Lara F."/>
            <person name="Munidasa M."/>
            <person name="Palculict T."/>
            <person name="Patil S."/>
            <person name="Pu L.-L."/>
            <person name="Saada N."/>
            <person name="Tang L."/>
            <person name="Weissenberger G."/>
            <person name="Zhu Y."/>
            <person name="Hemphill L."/>
            <person name="Shang Y."/>
            <person name="Youmans B."/>
            <person name="Ayvaz T."/>
            <person name="Ross M."/>
            <person name="Santibanez J."/>
            <person name="Aqrawi P."/>
            <person name="Gross S."/>
            <person name="Joshi V."/>
            <person name="Fowler G."/>
            <person name="Nazareth L."/>
            <person name="Reid J."/>
            <person name="Worley K."/>
            <person name="Petrosino J."/>
            <person name="Highlander S."/>
            <person name="Gibbs R."/>
        </authorList>
    </citation>
    <scope>NUCLEOTIDE SEQUENCE [LARGE SCALE GENOMIC DNA]</scope>
    <source>
        <strain evidence="1 2">ATCC BAA-614</strain>
    </source>
</reference>
<proteinExistence type="predicted"/>
<gene>
    <name evidence="1" type="ORF">HMPREF0591_4500</name>
</gene>
<sequence>MSTDGREPDDEAGAEFLNGFVDRLILGGGRVDMGRRRSEPVAPP</sequence>